<proteinExistence type="predicted"/>
<reference evidence="1" key="2">
    <citation type="submission" date="2011-03" db="EMBL/GenBank/DDBJ databases">
        <title>Annotation of Magnaporthe poae ATCC 64411.</title>
        <authorList>
            <person name="Ma L.-J."/>
            <person name="Dead R."/>
            <person name="Young S.K."/>
            <person name="Zeng Q."/>
            <person name="Gargeya S."/>
            <person name="Fitzgerald M."/>
            <person name="Haas B."/>
            <person name="Abouelleil A."/>
            <person name="Alvarado L."/>
            <person name="Arachchi H.M."/>
            <person name="Berlin A."/>
            <person name="Brown A."/>
            <person name="Chapman S.B."/>
            <person name="Chen Z."/>
            <person name="Dunbar C."/>
            <person name="Freedman E."/>
            <person name="Gearin G."/>
            <person name="Gellesch M."/>
            <person name="Goldberg J."/>
            <person name="Griggs A."/>
            <person name="Gujja S."/>
            <person name="Heiman D."/>
            <person name="Howarth C."/>
            <person name="Larson L."/>
            <person name="Lui A."/>
            <person name="MacDonald P.J.P."/>
            <person name="Mehta T."/>
            <person name="Montmayeur A."/>
            <person name="Murphy C."/>
            <person name="Neiman D."/>
            <person name="Pearson M."/>
            <person name="Priest M."/>
            <person name="Roberts A."/>
            <person name="Saif S."/>
            <person name="Shea T."/>
            <person name="Shenoy N."/>
            <person name="Sisk P."/>
            <person name="Stolte C."/>
            <person name="Sykes S."/>
            <person name="Yandava C."/>
            <person name="Wortman J."/>
            <person name="Nusbaum C."/>
            <person name="Birren B."/>
        </authorList>
    </citation>
    <scope>NUCLEOTIDE SEQUENCE</scope>
    <source>
        <strain evidence="1">ATCC 64411</strain>
    </source>
</reference>
<gene>
    <name evidence="1" type="ORF">MAPG_00056</name>
</gene>
<reference evidence="1" key="1">
    <citation type="submission" date="2010-05" db="EMBL/GenBank/DDBJ databases">
        <title>The Genome Sequence of Magnaporthe poae strain ATCC 64411.</title>
        <authorList>
            <consortium name="The Broad Institute Genome Sequencing Platform"/>
            <consortium name="Broad Institute Genome Sequencing Center for Infectious Disease"/>
            <person name="Ma L.-J."/>
            <person name="Dead R."/>
            <person name="Young S."/>
            <person name="Zeng Q."/>
            <person name="Koehrsen M."/>
            <person name="Alvarado L."/>
            <person name="Berlin A."/>
            <person name="Chapman S.B."/>
            <person name="Chen Z."/>
            <person name="Freedman E."/>
            <person name="Gellesch M."/>
            <person name="Goldberg J."/>
            <person name="Griggs A."/>
            <person name="Gujja S."/>
            <person name="Heilman E.R."/>
            <person name="Heiman D."/>
            <person name="Hepburn T."/>
            <person name="Howarth C."/>
            <person name="Jen D."/>
            <person name="Larson L."/>
            <person name="Mehta T."/>
            <person name="Neiman D."/>
            <person name="Pearson M."/>
            <person name="Roberts A."/>
            <person name="Saif S."/>
            <person name="Shea T."/>
            <person name="Shenoy N."/>
            <person name="Sisk P."/>
            <person name="Stolte C."/>
            <person name="Sykes S."/>
            <person name="Walk T."/>
            <person name="White J."/>
            <person name="Yandava C."/>
            <person name="Haas B."/>
            <person name="Nusbaum C."/>
            <person name="Birren B."/>
        </authorList>
    </citation>
    <scope>NUCLEOTIDE SEQUENCE</scope>
    <source>
        <strain evidence="1">ATCC 64411</strain>
    </source>
</reference>
<evidence type="ECO:0000313" key="1">
    <source>
        <dbReference type="EMBL" id="KLU80960.1"/>
    </source>
</evidence>
<feature type="non-terminal residue" evidence="1">
    <location>
        <position position="1"/>
    </location>
</feature>
<organism evidence="1">
    <name type="scientific">Magnaporthiopsis poae (strain ATCC 64411 / 73-15)</name>
    <name type="common">Kentucky bluegrass fungus</name>
    <name type="synonym">Magnaporthe poae</name>
    <dbReference type="NCBI Taxonomy" id="644358"/>
    <lineage>
        <taxon>Eukaryota</taxon>
        <taxon>Fungi</taxon>
        <taxon>Dikarya</taxon>
        <taxon>Ascomycota</taxon>
        <taxon>Pezizomycotina</taxon>
        <taxon>Sordariomycetes</taxon>
        <taxon>Sordariomycetidae</taxon>
        <taxon>Magnaporthales</taxon>
        <taxon>Magnaporthaceae</taxon>
        <taxon>Magnaporthiopsis</taxon>
    </lineage>
</organism>
<protein>
    <submittedName>
        <fullName evidence="1">Uncharacterized protein</fullName>
    </submittedName>
</protein>
<name>A0A0H2TA43_MAGP6</name>
<accession>A0A0H2TA43</accession>
<dbReference type="EMBL" id="GL876966">
    <property type="protein sequence ID" value="KLU80960.1"/>
    <property type="molecule type" value="Genomic_DNA"/>
</dbReference>
<dbReference type="AlphaFoldDB" id="A0A0H2TA43"/>
<sequence>AARFLFPAAIPGGCILESPGGRPAAARYGAPPRLRPHSILFGCSVVVVPRRPPPWHISTSDDAKMASLSERWQRAMVDPRSQVSTAAHASLSSPVTSAHCCSALKHCTKDQGGTFGQHAIDTARLGHSNVPSGSNHQLTSVVPPIHTILAQHTTLDGSSLSAVSDDCQPHLASATSLNTLYAISPSSHSFLLGEPVTTNPISSLLFYALLAIPRTVCRLA</sequence>
<dbReference type="VEuPathDB" id="FungiDB:MAPG_00056"/>